<dbReference type="Gene3D" id="3.40.50.1820">
    <property type="entry name" value="alpha/beta hydrolase"/>
    <property type="match status" value="1"/>
</dbReference>
<accession>A0A4S8ND97</accession>
<dbReference type="AlphaFoldDB" id="A0A4S8ND97"/>
<dbReference type="Proteomes" id="UP000307087">
    <property type="component" value="Unassembled WGS sequence"/>
</dbReference>
<dbReference type="Pfam" id="PF00561">
    <property type="entry name" value="Abhydrolase_1"/>
    <property type="match status" value="1"/>
</dbReference>
<dbReference type="GO" id="GO:0046503">
    <property type="term" value="P:glycerolipid catabolic process"/>
    <property type="evidence" value="ECO:0007669"/>
    <property type="project" value="TreeGrafter"/>
</dbReference>
<sequence length="300" mass="32516">MTTSDELFAPVTEGVELCYQTFGDPDAEPLLLVMGLGGPMTWWPEDLCRQLAAAGFHVVRFDNRDTGRSTRIPGRVRFDHLLRGFAGRRVRAPYSLEDLARDVFGLMDHLGLASAHVAGISMGGMIAQTMALTAPQRVRSLASIMSSTGARAVGWQNPALIPTLLAPRGPGVEAYIRRSLMVWGIIGSPGFPQAEDELRSRAAETWERGIDEQGVVRQMLAVVTQRDRTRALRDLDVPTVVLHGLADKMVHVSGGRATAAAVRGARSVFVPGWGHDLPSALFPTFVSEIRRNADRAVGVG</sequence>
<dbReference type="InterPro" id="IPR000073">
    <property type="entry name" value="AB_hydrolase_1"/>
</dbReference>
<dbReference type="InterPro" id="IPR029058">
    <property type="entry name" value="AB_hydrolase_fold"/>
</dbReference>
<organism evidence="2 3">
    <name type="scientific">Nocardioides caeni</name>
    <dbReference type="NCBI Taxonomy" id="574700"/>
    <lineage>
        <taxon>Bacteria</taxon>
        <taxon>Bacillati</taxon>
        <taxon>Actinomycetota</taxon>
        <taxon>Actinomycetes</taxon>
        <taxon>Propionibacteriales</taxon>
        <taxon>Nocardioidaceae</taxon>
        <taxon>Nocardioides</taxon>
    </lineage>
</organism>
<evidence type="ECO:0000313" key="2">
    <source>
        <dbReference type="EMBL" id="THV14550.1"/>
    </source>
</evidence>
<dbReference type="GO" id="GO:0004806">
    <property type="term" value="F:triacylglycerol lipase activity"/>
    <property type="evidence" value="ECO:0007669"/>
    <property type="project" value="TreeGrafter"/>
</dbReference>
<protein>
    <submittedName>
        <fullName evidence="2">Alpha/beta fold hydrolase</fullName>
    </submittedName>
</protein>
<evidence type="ECO:0000259" key="1">
    <source>
        <dbReference type="Pfam" id="PF00561"/>
    </source>
</evidence>
<dbReference type="PANTHER" id="PTHR43433">
    <property type="entry name" value="HYDROLASE, ALPHA/BETA FOLD FAMILY PROTEIN"/>
    <property type="match status" value="1"/>
</dbReference>
<gene>
    <name evidence="2" type="ORF">E9934_07695</name>
</gene>
<dbReference type="PANTHER" id="PTHR43433:SF5">
    <property type="entry name" value="AB HYDROLASE-1 DOMAIN-CONTAINING PROTEIN"/>
    <property type="match status" value="1"/>
</dbReference>
<dbReference type="SUPFAM" id="SSF53474">
    <property type="entry name" value="alpha/beta-Hydrolases"/>
    <property type="match status" value="1"/>
</dbReference>
<reference evidence="2 3" key="1">
    <citation type="journal article" date="2009" name="Int. J. Syst. Evol. Microbiol.">
        <title>Nocardioides caeni sp. nov., isolated from wastewater.</title>
        <authorList>
            <person name="Yoon J.H."/>
            <person name="Kang S.J."/>
            <person name="Park S."/>
            <person name="Kim W."/>
            <person name="Oh T.K."/>
        </authorList>
    </citation>
    <scope>NUCLEOTIDE SEQUENCE [LARGE SCALE GENOMIC DNA]</scope>
    <source>
        <strain evidence="2 3">DSM 23134</strain>
    </source>
</reference>
<keyword evidence="3" id="KW-1185">Reference proteome</keyword>
<keyword evidence="2" id="KW-0378">Hydrolase</keyword>
<dbReference type="InterPro" id="IPR050471">
    <property type="entry name" value="AB_hydrolase"/>
</dbReference>
<proteinExistence type="predicted"/>
<name>A0A4S8ND97_9ACTN</name>
<evidence type="ECO:0000313" key="3">
    <source>
        <dbReference type="Proteomes" id="UP000307087"/>
    </source>
</evidence>
<feature type="domain" description="AB hydrolase-1" evidence="1">
    <location>
        <begin position="29"/>
        <end position="276"/>
    </location>
</feature>
<dbReference type="EMBL" id="STGW01000004">
    <property type="protein sequence ID" value="THV14550.1"/>
    <property type="molecule type" value="Genomic_DNA"/>
</dbReference>
<dbReference type="OrthoDB" id="8957634at2"/>
<comment type="caution">
    <text evidence="2">The sequence shown here is derived from an EMBL/GenBank/DDBJ whole genome shotgun (WGS) entry which is preliminary data.</text>
</comment>